<protein>
    <submittedName>
        <fullName evidence="2">Transporter substrate-binding domain-containing protein</fullName>
    </submittedName>
</protein>
<keyword evidence="3" id="KW-1185">Reference proteome</keyword>
<dbReference type="SUPFAM" id="SSF53850">
    <property type="entry name" value="Periplasmic binding protein-like II"/>
    <property type="match status" value="1"/>
</dbReference>
<feature type="chain" id="PRO_5020545101" evidence="1">
    <location>
        <begin position="20"/>
        <end position="289"/>
    </location>
</feature>
<dbReference type="EMBL" id="SMYL01000003">
    <property type="protein sequence ID" value="TDK66442.1"/>
    <property type="molecule type" value="Genomic_DNA"/>
</dbReference>
<proteinExistence type="predicted"/>
<dbReference type="Proteomes" id="UP000294829">
    <property type="component" value="Unassembled WGS sequence"/>
</dbReference>
<sequence>MKKFIFAILLLSHLVCVSAAPIRIVYANLQGRDPALQFSFAVLKLALEKSGTPFELVKSPYPMTDARAVVEIMNKNVDVAWLGNSSQSETDLLPVMIPISRGLLGYRIPLIRADKQNAFALVNDVAGLKNLQAGLGVGWPIAAAWHENDLPISTVGTFESLFKMTQAARVDYVPFGAGNIHNYWNQSVKENPDLVIENHIVLVYPYYDYFFFVHRDNQKLHDLIESGLKKAYADGSYKTLFLNHPEFAGLKDLKLEKRRVILLRNFHITKEEFEVEPKYWINPRSPYAF</sequence>
<reference evidence="2 3" key="1">
    <citation type="submission" date="2019-03" db="EMBL/GenBank/DDBJ databases">
        <title>Sapientia aquatica gen. nov., sp. nov., isolated from a crater lake.</title>
        <authorList>
            <person name="Felfoldi T."/>
            <person name="Szabo A."/>
            <person name="Toth E."/>
            <person name="Schumann P."/>
            <person name="Keki Z."/>
            <person name="Marialigeti K."/>
            <person name="Mathe I."/>
        </authorList>
    </citation>
    <scope>NUCLEOTIDE SEQUENCE [LARGE SCALE GENOMIC DNA]</scope>
    <source>
        <strain evidence="2 3">SA-152</strain>
    </source>
</reference>
<gene>
    <name evidence="2" type="ORF">E2I14_08180</name>
</gene>
<dbReference type="AlphaFoldDB" id="A0A4R5W284"/>
<feature type="signal peptide" evidence="1">
    <location>
        <begin position="1"/>
        <end position="19"/>
    </location>
</feature>
<dbReference type="Gene3D" id="3.40.190.10">
    <property type="entry name" value="Periplasmic binding protein-like II"/>
    <property type="match status" value="2"/>
</dbReference>
<dbReference type="RefSeq" id="WP_133327329.1">
    <property type="nucleotide sequence ID" value="NZ_SMYL01000003.1"/>
</dbReference>
<organism evidence="2 3">
    <name type="scientific">Sapientia aquatica</name>
    <dbReference type="NCBI Taxonomy" id="1549640"/>
    <lineage>
        <taxon>Bacteria</taxon>
        <taxon>Pseudomonadati</taxon>
        <taxon>Pseudomonadota</taxon>
        <taxon>Betaproteobacteria</taxon>
        <taxon>Burkholderiales</taxon>
        <taxon>Oxalobacteraceae</taxon>
        <taxon>Sapientia</taxon>
    </lineage>
</organism>
<name>A0A4R5W284_9BURK</name>
<evidence type="ECO:0000313" key="3">
    <source>
        <dbReference type="Proteomes" id="UP000294829"/>
    </source>
</evidence>
<evidence type="ECO:0000313" key="2">
    <source>
        <dbReference type="EMBL" id="TDK66442.1"/>
    </source>
</evidence>
<evidence type="ECO:0000256" key="1">
    <source>
        <dbReference type="SAM" id="SignalP"/>
    </source>
</evidence>
<accession>A0A4R5W284</accession>
<comment type="caution">
    <text evidence="2">The sequence shown here is derived from an EMBL/GenBank/DDBJ whole genome shotgun (WGS) entry which is preliminary data.</text>
</comment>
<dbReference type="OrthoDB" id="547680at2"/>
<keyword evidence="1" id="KW-0732">Signal</keyword>